<keyword evidence="4" id="KW-0560">Oxidoreductase</keyword>
<dbReference type="InterPro" id="IPR005123">
    <property type="entry name" value="Oxoglu/Fe-dep_dioxygenase_dom"/>
</dbReference>
<evidence type="ECO:0000313" key="6">
    <source>
        <dbReference type="EMBL" id="KAH6828899.1"/>
    </source>
</evidence>
<feature type="domain" description="Fe2OG dioxygenase" evidence="5">
    <location>
        <begin position="149"/>
        <end position="250"/>
    </location>
</feature>
<evidence type="ECO:0000256" key="4">
    <source>
        <dbReference type="RuleBase" id="RU003682"/>
    </source>
</evidence>
<evidence type="ECO:0000313" key="7">
    <source>
        <dbReference type="Proteomes" id="UP001190926"/>
    </source>
</evidence>
<name>A0AAD4J845_PERFH</name>
<sequence>MAGEPSSFTKWNKPTAQQQFETQILKDNTDDRRRIQLTAPLATEIPVIDVHRFVSATDAEVFELHSALGSWGCFQVVNHGIEKSLLDKVRQIGREFFQLPRSEKQKYATNGDEDEGYSTDLRQVEEEMLKLLAKSLSLSDEKIFVRKTEVMYAQFNYYPPCPKPERVLGLREHADASLITILLQDDRVEGLQLLKDGTWFSVPIMPHALLVIAGDQLEIMSNGIFKSPVHRVIRVSSETERCTLAVFCSPDFMEEIEPLDELVVHGHRPRMFNKVTNYIGFYYPYFYKGKRAIDALRI</sequence>
<evidence type="ECO:0000256" key="2">
    <source>
        <dbReference type="ARBA" id="ARBA00022723"/>
    </source>
</evidence>
<evidence type="ECO:0000259" key="5">
    <source>
        <dbReference type="PROSITE" id="PS51471"/>
    </source>
</evidence>
<dbReference type="GO" id="GO:0046872">
    <property type="term" value="F:metal ion binding"/>
    <property type="evidence" value="ECO:0007669"/>
    <property type="project" value="UniProtKB-KW"/>
</dbReference>
<dbReference type="GO" id="GO:0009805">
    <property type="term" value="P:coumarin biosynthetic process"/>
    <property type="evidence" value="ECO:0007669"/>
    <property type="project" value="UniProtKB-ARBA"/>
</dbReference>
<dbReference type="InterPro" id="IPR050295">
    <property type="entry name" value="Plant_2OG-oxidoreductases"/>
</dbReference>
<dbReference type="Pfam" id="PF03171">
    <property type="entry name" value="2OG-FeII_Oxy"/>
    <property type="match status" value="1"/>
</dbReference>
<gene>
    <name evidence="6" type="ORF">C2S53_016422</name>
</gene>
<dbReference type="Proteomes" id="UP001190926">
    <property type="component" value="Unassembled WGS sequence"/>
</dbReference>
<evidence type="ECO:0000256" key="3">
    <source>
        <dbReference type="ARBA" id="ARBA00023004"/>
    </source>
</evidence>
<protein>
    <recommendedName>
        <fullName evidence="5">Fe2OG dioxygenase domain-containing protein</fullName>
    </recommendedName>
</protein>
<dbReference type="Pfam" id="PF14226">
    <property type="entry name" value="DIOX_N"/>
    <property type="match status" value="1"/>
</dbReference>
<evidence type="ECO:0000256" key="1">
    <source>
        <dbReference type="ARBA" id="ARBA00008056"/>
    </source>
</evidence>
<comment type="similarity">
    <text evidence="1 4">Belongs to the iron/ascorbate-dependent oxidoreductase family.</text>
</comment>
<dbReference type="PANTHER" id="PTHR47991">
    <property type="entry name" value="OXOGLUTARATE/IRON-DEPENDENT DIOXYGENASE"/>
    <property type="match status" value="1"/>
</dbReference>
<dbReference type="Gene3D" id="2.60.120.330">
    <property type="entry name" value="B-lactam Antibiotic, Isopenicillin N Synthase, Chain"/>
    <property type="match status" value="2"/>
</dbReference>
<keyword evidence="3 4" id="KW-0408">Iron</keyword>
<dbReference type="GO" id="GO:0016706">
    <property type="term" value="F:2-oxoglutarate-dependent dioxygenase activity"/>
    <property type="evidence" value="ECO:0007669"/>
    <property type="project" value="UniProtKB-ARBA"/>
</dbReference>
<proteinExistence type="inferred from homology"/>
<comment type="caution">
    <text evidence="6">The sequence shown here is derived from an EMBL/GenBank/DDBJ whole genome shotgun (WGS) entry which is preliminary data.</text>
</comment>
<dbReference type="InterPro" id="IPR026992">
    <property type="entry name" value="DIOX_N"/>
</dbReference>
<keyword evidence="2 4" id="KW-0479">Metal-binding</keyword>
<dbReference type="EMBL" id="SDAM02000120">
    <property type="protein sequence ID" value="KAH6828899.1"/>
    <property type="molecule type" value="Genomic_DNA"/>
</dbReference>
<accession>A0AAD4J845</accession>
<dbReference type="InterPro" id="IPR044861">
    <property type="entry name" value="IPNS-like_FE2OG_OXY"/>
</dbReference>
<dbReference type="SUPFAM" id="SSF51197">
    <property type="entry name" value="Clavaminate synthase-like"/>
    <property type="match status" value="1"/>
</dbReference>
<dbReference type="PROSITE" id="PS51471">
    <property type="entry name" value="FE2OG_OXY"/>
    <property type="match status" value="1"/>
</dbReference>
<organism evidence="6 7">
    <name type="scientific">Perilla frutescens var. hirtella</name>
    <name type="common">Perilla citriodora</name>
    <name type="synonym">Perilla setoyensis</name>
    <dbReference type="NCBI Taxonomy" id="608512"/>
    <lineage>
        <taxon>Eukaryota</taxon>
        <taxon>Viridiplantae</taxon>
        <taxon>Streptophyta</taxon>
        <taxon>Embryophyta</taxon>
        <taxon>Tracheophyta</taxon>
        <taxon>Spermatophyta</taxon>
        <taxon>Magnoliopsida</taxon>
        <taxon>eudicotyledons</taxon>
        <taxon>Gunneridae</taxon>
        <taxon>Pentapetalae</taxon>
        <taxon>asterids</taxon>
        <taxon>lamiids</taxon>
        <taxon>Lamiales</taxon>
        <taxon>Lamiaceae</taxon>
        <taxon>Nepetoideae</taxon>
        <taxon>Elsholtzieae</taxon>
        <taxon>Perilla</taxon>
    </lineage>
</organism>
<reference evidence="6 7" key="1">
    <citation type="journal article" date="2021" name="Nat. Commun.">
        <title>Incipient diploidization of the medicinal plant Perilla within 10,000 years.</title>
        <authorList>
            <person name="Zhang Y."/>
            <person name="Shen Q."/>
            <person name="Leng L."/>
            <person name="Zhang D."/>
            <person name="Chen S."/>
            <person name="Shi Y."/>
            <person name="Ning Z."/>
            <person name="Chen S."/>
        </authorList>
    </citation>
    <scope>NUCLEOTIDE SEQUENCE [LARGE SCALE GENOMIC DNA]</scope>
    <source>
        <strain evidence="7">cv. PC099</strain>
    </source>
</reference>
<dbReference type="InterPro" id="IPR027443">
    <property type="entry name" value="IPNS-like_sf"/>
</dbReference>
<dbReference type="AlphaFoldDB" id="A0AAD4J845"/>
<keyword evidence="7" id="KW-1185">Reference proteome</keyword>
<dbReference type="GO" id="GO:0002238">
    <property type="term" value="P:response to molecule of fungal origin"/>
    <property type="evidence" value="ECO:0007669"/>
    <property type="project" value="UniProtKB-ARBA"/>
</dbReference>